<name>A0ACC0G3T6_9ERIC</name>
<sequence>MGLISGIFMVTIFGIALMAGWHHMMRYRSNKRIAKVSNEVLESGEETYFPALHVSLDNPSAVSIPVLTISFFSSLKYDVI</sequence>
<evidence type="ECO:0000313" key="2">
    <source>
        <dbReference type="Proteomes" id="UP001060215"/>
    </source>
</evidence>
<protein>
    <submittedName>
        <fullName evidence="1">Uncharacterized protein</fullName>
    </submittedName>
</protein>
<dbReference type="Proteomes" id="UP001060215">
    <property type="component" value="Chromosome 12"/>
</dbReference>
<evidence type="ECO:0000313" key="1">
    <source>
        <dbReference type="EMBL" id="KAI7995640.1"/>
    </source>
</evidence>
<reference evidence="1 2" key="1">
    <citation type="journal article" date="2022" name="Plant J.">
        <title>Chromosome-level genome of Camellia lanceoleosa provides a valuable resource for understanding genome evolution and self-incompatibility.</title>
        <authorList>
            <person name="Gong W."/>
            <person name="Xiao S."/>
            <person name="Wang L."/>
            <person name="Liao Z."/>
            <person name="Chang Y."/>
            <person name="Mo W."/>
            <person name="Hu G."/>
            <person name="Li W."/>
            <person name="Zhao G."/>
            <person name="Zhu H."/>
            <person name="Hu X."/>
            <person name="Ji K."/>
            <person name="Xiang X."/>
            <person name="Song Q."/>
            <person name="Yuan D."/>
            <person name="Jin S."/>
            <person name="Zhang L."/>
        </authorList>
    </citation>
    <scope>NUCLEOTIDE SEQUENCE [LARGE SCALE GENOMIC DNA]</scope>
    <source>
        <strain evidence="1">SQ_2022a</strain>
    </source>
</reference>
<comment type="caution">
    <text evidence="1">The sequence shown here is derived from an EMBL/GenBank/DDBJ whole genome shotgun (WGS) entry which is preliminary data.</text>
</comment>
<gene>
    <name evidence="1" type="ORF">LOK49_LG11G01349</name>
</gene>
<keyword evidence="2" id="KW-1185">Reference proteome</keyword>
<dbReference type="EMBL" id="CM045769">
    <property type="protein sequence ID" value="KAI7995640.1"/>
    <property type="molecule type" value="Genomic_DNA"/>
</dbReference>
<accession>A0ACC0G3T6</accession>
<organism evidence="1 2">
    <name type="scientific">Camellia lanceoleosa</name>
    <dbReference type="NCBI Taxonomy" id="1840588"/>
    <lineage>
        <taxon>Eukaryota</taxon>
        <taxon>Viridiplantae</taxon>
        <taxon>Streptophyta</taxon>
        <taxon>Embryophyta</taxon>
        <taxon>Tracheophyta</taxon>
        <taxon>Spermatophyta</taxon>
        <taxon>Magnoliopsida</taxon>
        <taxon>eudicotyledons</taxon>
        <taxon>Gunneridae</taxon>
        <taxon>Pentapetalae</taxon>
        <taxon>asterids</taxon>
        <taxon>Ericales</taxon>
        <taxon>Theaceae</taxon>
        <taxon>Camellia</taxon>
    </lineage>
</organism>
<proteinExistence type="predicted"/>